<feature type="region of interest" description="Disordered" evidence="9">
    <location>
        <begin position="129"/>
        <end position="156"/>
    </location>
</feature>
<evidence type="ECO:0000313" key="11">
    <source>
        <dbReference type="Proteomes" id="UP001224838"/>
    </source>
</evidence>
<dbReference type="NCBIfam" id="TIGR01845">
    <property type="entry name" value="outer_NodT"/>
    <property type="match status" value="1"/>
</dbReference>
<dbReference type="EMBL" id="CP117451">
    <property type="protein sequence ID" value="WLG98851.1"/>
    <property type="molecule type" value="Genomic_DNA"/>
</dbReference>
<name>A0ABY9F6B9_9PSED</name>
<dbReference type="PANTHER" id="PTHR30203">
    <property type="entry name" value="OUTER MEMBRANE CATION EFFLUX PROTEIN"/>
    <property type="match status" value="1"/>
</dbReference>
<evidence type="ECO:0000256" key="5">
    <source>
        <dbReference type="ARBA" id="ARBA00023139"/>
    </source>
</evidence>
<evidence type="ECO:0000313" key="10">
    <source>
        <dbReference type="EMBL" id="WLG98851.1"/>
    </source>
</evidence>
<dbReference type="Gene3D" id="1.20.1600.10">
    <property type="entry name" value="Outer membrane efflux proteins (OEP)"/>
    <property type="match status" value="1"/>
</dbReference>
<keyword evidence="11" id="KW-1185">Reference proteome</keyword>
<protein>
    <submittedName>
        <fullName evidence="10">Efflux transporter outer membrane subunit</fullName>
    </submittedName>
</protein>
<dbReference type="Proteomes" id="UP001224838">
    <property type="component" value="Chromosome"/>
</dbReference>
<accession>A0ABY9F6B9</accession>
<keyword evidence="8" id="KW-0732">Signal</keyword>
<keyword evidence="3 8" id="KW-0812">Transmembrane</keyword>
<evidence type="ECO:0000256" key="6">
    <source>
        <dbReference type="ARBA" id="ARBA00023237"/>
    </source>
</evidence>
<dbReference type="Gene3D" id="2.20.200.10">
    <property type="entry name" value="Outer membrane efflux proteins (OEP)"/>
    <property type="match status" value="1"/>
</dbReference>
<organism evidence="10 11">
    <name type="scientific">Pseudomonas beijingensis</name>
    <dbReference type="NCBI Taxonomy" id="2954101"/>
    <lineage>
        <taxon>Bacteria</taxon>
        <taxon>Pseudomonadati</taxon>
        <taxon>Pseudomonadota</taxon>
        <taxon>Gammaproteobacteria</taxon>
        <taxon>Pseudomonadales</taxon>
        <taxon>Pseudomonadaceae</taxon>
        <taxon>Pseudomonas</taxon>
    </lineage>
</organism>
<keyword evidence="5 8" id="KW-0564">Palmitate</keyword>
<dbReference type="Pfam" id="PF02321">
    <property type="entry name" value="OEP"/>
    <property type="match status" value="2"/>
</dbReference>
<evidence type="ECO:0000256" key="1">
    <source>
        <dbReference type="ARBA" id="ARBA00007613"/>
    </source>
</evidence>
<keyword evidence="7 8" id="KW-0449">Lipoprotein</keyword>
<evidence type="ECO:0000256" key="7">
    <source>
        <dbReference type="ARBA" id="ARBA00023288"/>
    </source>
</evidence>
<feature type="chain" id="PRO_5045002403" evidence="8">
    <location>
        <begin position="36"/>
        <end position="510"/>
    </location>
</feature>
<evidence type="ECO:0000256" key="4">
    <source>
        <dbReference type="ARBA" id="ARBA00023136"/>
    </source>
</evidence>
<proteinExistence type="inferred from homology"/>
<sequence length="510" mass="55745">MSNQIHTRSRGLRANKSAIALAVSLLLLTACSLTPVENRPDFDVPTKFSESNQQALVPLKPFEEPGRWRPAEPADLQKPSPWWTVLGDPMLEQLEEQALVANPDVSIALARLKQSRALTARSQAARFPDVNLGFGPTRQRTSGAADGDGDGAPGTTQTLWRAQATVAYEVDLFGRVSAGVVAAQADADQQQALTHQMLLLVQADVARTYFSLRQLEGEHRLLRETVKLREDTETLLQRRLNDGDVASYVVDQAKTELFSARAEQLAVERQYALVAHALATLLGKPPASFTLEPKPLENVTVQIPPGMPSSLLERRPDIAAAERAMAAENARIGIAKAAFFPSLSLTGAVGYESTDLGNLTNWSQRTFLLGPLVGTALSLPIFDGGRRDADIDRARAIYEERVGEYRKTVLQAFREVEDSLVSIRTLDERIVHQRGGEEASSRVAKSAQQRFDEGDVDYLVVVDAQRTLLRSQQSLIQSEGERARATVDLVRALGGGWQVGDAEKPRKSGG</sequence>
<dbReference type="SUPFAM" id="SSF56954">
    <property type="entry name" value="Outer membrane efflux proteins (OEP)"/>
    <property type="match status" value="1"/>
</dbReference>
<feature type="signal peptide" evidence="8">
    <location>
        <begin position="1"/>
        <end position="35"/>
    </location>
</feature>
<reference evidence="10 11" key="1">
    <citation type="submission" date="2023-02" db="EMBL/GenBank/DDBJ databases">
        <title>Evolution of Hrp T3SS in non-pathogenic Pseudomonas fluorescens.</title>
        <authorList>
            <person name="Liao K."/>
            <person name="Wei H."/>
            <person name="Gu Y."/>
        </authorList>
    </citation>
    <scope>NUCLEOTIDE SEQUENCE [LARGE SCALE GENOMIC DNA]</scope>
    <source>
        <strain evidence="10 11">FP2034</strain>
    </source>
</reference>
<keyword evidence="6" id="KW-0998">Cell outer membrane</keyword>
<keyword evidence="2 8" id="KW-1134">Transmembrane beta strand</keyword>
<evidence type="ECO:0000256" key="9">
    <source>
        <dbReference type="SAM" id="MobiDB-lite"/>
    </source>
</evidence>
<dbReference type="RefSeq" id="WP_305467271.1">
    <property type="nucleotide sequence ID" value="NZ_CP117451.1"/>
</dbReference>
<dbReference type="InterPro" id="IPR010131">
    <property type="entry name" value="MdtP/NodT-like"/>
</dbReference>
<keyword evidence="4 8" id="KW-0472">Membrane</keyword>
<dbReference type="InterPro" id="IPR003423">
    <property type="entry name" value="OMP_efflux"/>
</dbReference>
<gene>
    <name evidence="10" type="ORF">PSH92_15805</name>
</gene>
<comment type="similarity">
    <text evidence="1 8">Belongs to the outer membrane factor (OMF) (TC 1.B.17) family.</text>
</comment>
<comment type="subcellular location">
    <subcellularLocation>
        <location evidence="8">Cell outer membrane</location>
        <topology evidence="8">Lipid-anchor</topology>
    </subcellularLocation>
</comment>
<evidence type="ECO:0000256" key="8">
    <source>
        <dbReference type="RuleBase" id="RU362097"/>
    </source>
</evidence>
<dbReference type="PANTHER" id="PTHR30203:SF33">
    <property type="entry name" value="BLR4455 PROTEIN"/>
    <property type="match status" value="1"/>
</dbReference>
<evidence type="ECO:0000256" key="3">
    <source>
        <dbReference type="ARBA" id="ARBA00022692"/>
    </source>
</evidence>
<evidence type="ECO:0000256" key="2">
    <source>
        <dbReference type="ARBA" id="ARBA00022452"/>
    </source>
</evidence>